<evidence type="ECO:0000313" key="12">
    <source>
        <dbReference type="Proteomes" id="UP001201163"/>
    </source>
</evidence>
<dbReference type="PROSITE" id="PS00086">
    <property type="entry name" value="CYTOCHROME_P450"/>
    <property type="match status" value="1"/>
</dbReference>
<dbReference type="Proteomes" id="UP001201163">
    <property type="component" value="Unassembled WGS sequence"/>
</dbReference>
<evidence type="ECO:0000313" key="11">
    <source>
        <dbReference type="EMBL" id="KAH8983734.1"/>
    </source>
</evidence>
<evidence type="ECO:0000256" key="5">
    <source>
        <dbReference type="ARBA" id="ARBA00022723"/>
    </source>
</evidence>
<dbReference type="PANTHER" id="PTHR46300">
    <property type="entry name" value="P450, PUTATIVE (EUROFUNG)-RELATED-RELATED"/>
    <property type="match status" value="1"/>
</dbReference>
<dbReference type="GO" id="GO:0004497">
    <property type="term" value="F:monooxygenase activity"/>
    <property type="evidence" value="ECO:0007669"/>
    <property type="project" value="UniProtKB-KW"/>
</dbReference>
<dbReference type="GO" id="GO:0005506">
    <property type="term" value="F:iron ion binding"/>
    <property type="evidence" value="ECO:0007669"/>
    <property type="project" value="InterPro"/>
</dbReference>
<dbReference type="PRINTS" id="PR00463">
    <property type="entry name" value="EP450I"/>
</dbReference>
<reference evidence="11" key="1">
    <citation type="submission" date="2022-01" db="EMBL/GenBank/DDBJ databases">
        <title>Comparative genomics reveals a dynamic genome evolution in the ectomycorrhizal milk-cap (Lactarius) mushrooms.</title>
        <authorList>
            <consortium name="DOE Joint Genome Institute"/>
            <person name="Lebreton A."/>
            <person name="Tang N."/>
            <person name="Kuo A."/>
            <person name="LaButti K."/>
            <person name="Drula E."/>
            <person name="Barry K."/>
            <person name="Clum A."/>
            <person name="Lipzen A."/>
            <person name="Mousain D."/>
            <person name="Ng V."/>
            <person name="Wang R."/>
            <person name="Wang X."/>
            <person name="Dai Y."/>
            <person name="Henrissat B."/>
            <person name="Grigoriev I.V."/>
            <person name="Guerin-Laguette A."/>
            <person name="Yu F."/>
            <person name="Martin F.M."/>
        </authorList>
    </citation>
    <scope>NUCLEOTIDE SEQUENCE</scope>
    <source>
        <strain evidence="11">QP</strain>
    </source>
</reference>
<accession>A0AAD4LA98</accession>
<evidence type="ECO:0000256" key="4">
    <source>
        <dbReference type="ARBA" id="ARBA00022617"/>
    </source>
</evidence>
<comment type="pathway">
    <text evidence="2">Secondary metabolite biosynthesis.</text>
</comment>
<evidence type="ECO:0000256" key="3">
    <source>
        <dbReference type="ARBA" id="ARBA00010617"/>
    </source>
</evidence>
<comment type="caution">
    <text evidence="11">The sequence shown here is derived from an EMBL/GenBank/DDBJ whole genome shotgun (WGS) entry which is preliminary data.</text>
</comment>
<name>A0AAD4LA98_9AGAM</name>
<dbReference type="GO" id="GO:0016705">
    <property type="term" value="F:oxidoreductase activity, acting on paired donors, with incorporation or reduction of molecular oxygen"/>
    <property type="evidence" value="ECO:0007669"/>
    <property type="project" value="InterPro"/>
</dbReference>
<dbReference type="InterPro" id="IPR017972">
    <property type="entry name" value="Cyt_P450_CS"/>
</dbReference>
<evidence type="ECO:0000256" key="6">
    <source>
        <dbReference type="ARBA" id="ARBA00023002"/>
    </source>
</evidence>
<dbReference type="GO" id="GO:0020037">
    <property type="term" value="F:heme binding"/>
    <property type="evidence" value="ECO:0007669"/>
    <property type="project" value="InterPro"/>
</dbReference>
<dbReference type="PANTHER" id="PTHR46300:SF7">
    <property type="entry name" value="P450, PUTATIVE (EUROFUNG)-RELATED"/>
    <property type="match status" value="1"/>
</dbReference>
<proteinExistence type="inferred from homology"/>
<organism evidence="11 12">
    <name type="scientific">Lactarius akahatsu</name>
    <dbReference type="NCBI Taxonomy" id="416441"/>
    <lineage>
        <taxon>Eukaryota</taxon>
        <taxon>Fungi</taxon>
        <taxon>Dikarya</taxon>
        <taxon>Basidiomycota</taxon>
        <taxon>Agaricomycotina</taxon>
        <taxon>Agaricomycetes</taxon>
        <taxon>Russulales</taxon>
        <taxon>Russulaceae</taxon>
        <taxon>Lactarius</taxon>
    </lineage>
</organism>
<dbReference type="Pfam" id="PF00067">
    <property type="entry name" value="p450"/>
    <property type="match status" value="1"/>
</dbReference>
<evidence type="ECO:0000256" key="7">
    <source>
        <dbReference type="ARBA" id="ARBA00023004"/>
    </source>
</evidence>
<dbReference type="Gene3D" id="1.10.630.10">
    <property type="entry name" value="Cytochrome P450"/>
    <property type="match status" value="1"/>
</dbReference>
<evidence type="ECO:0000256" key="10">
    <source>
        <dbReference type="RuleBase" id="RU000461"/>
    </source>
</evidence>
<keyword evidence="12" id="KW-1185">Reference proteome</keyword>
<dbReference type="InterPro" id="IPR050364">
    <property type="entry name" value="Cytochrome_P450_fung"/>
</dbReference>
<gene>
    <name evidence="11" type="ORF">EDB92DRAFT_1889575</name>
</gene>
<dbReference type="CDD" id="cd11065">
    <property type="entry name" value="CYP64-like"/>
    <property type="match status" value="1"/>
</dbReference>
<dbReference type="InterPro" id="IPR001128">
    <property type="entry name" value="Cyt_P450"/>
</dbReference>
<evidence type="ECO:0000256" key="1">
    <source>
        <dbReference type="ARBA" id="ARBA00001971"/>
    </source>
</evidence>
<dbReference type="InterPro" id="IPR002401">
    <property type="entry name" value="Cyt_P450_E_grp-I"/>
</dbReference>
<feature type="binding site" description="axial binding residue" evidence="9">
    <location>
        <position position="437"/>
    </location>
    <ligand>
        <name>heme</name>
        <dbReference type="ChEBI" id="CHEBI:30413"/>
    </ligand>
    <ligandPart>
        <name>Fe</name>
        <dbReference type="ChEBI" id="CHEBI:18248"/>
    </ligandPart>
</feature>
<keyword evidence="5 9" id="KW-0479">Metal-binding</keyword>
<dbReference type="AlphaFoldDB" id="A0AAD4LA98"/>
<keyword evidence="7 9" id="KW-0408">Iron</keyword>
<evidence type="ECO:0000256" key="9">
    <source>
        <dbReference type="PIRSR" id="PIRSR602401-1"/>
    </source>
</evidence>
<dbReference type="EMBL" id="JAKELL010000085">
    <property type="protein sequence ID" value="KAH8983734.1"/>
    <property type="molecule type" value="Genomic_DNA"/>
</dbReference>
<evidence type="ECO:0000256" key="2">
    <source>
        <dbReference type="ARBA" id="ARBA00005179"/>
    </source>
</evidence>
<sequence length="513" mass="57493">MVTIPHIMLLSTFQIGCLVFLACLASLWARSQWRQLPPGPPGLPFLGNIGDMPKDYEWLHWAKHKDLYGPISSVCIMGQPIIILNSLKVCEDLLEKRSVIYSGRPLLHFAGEMIGWNLQMIFSPYGERFRSMRKLVARQIGTNAAIAKYRDVQEREAIHLLSRVSERPDNFLKDVRLSVGAIFLKMSYGYNVEREKTDPLLNVINIAADEFYLATLPGAWLVDNIPILRHVPAWMPGAGFKKVAERYRRTNFEQTYRPVEFVKSRMLDKTAVPSFTSAYLESELSALDSETLPFAATSLYGGGTDTVVAAINTFILAMVLFPDVQLKVQEEIDRVVGTGRLPNLADRENLPYFAAVYKEILRWHVIGPITPRSTIQDDWYGDYFIPKGSYVTTNLWQIANDSEVYEDPGEFRPERFLGAQSALDPHAWAFGFGRRACPGVALAGATVYAFMSTALATYNFTPGSEGAPKPEFFSGSVSHPKPFKCSITARSPAAVETMRAAYSEHPVEPPSQF</sequence>
<comment type="cofactor">
    <cofactor evidence="1 9">
        <name>heme</name>
        <dbReference type="ChEBI" id="CHEBI:30413"/>
    </cofactor>
</comment>
<keyword evidence="4 9" id="KW-0349">Heme</keyword>
<evidence type="ECO:0000256" key="8">
    <source>
        <dbReference type="ARBA" id="ARBA00023033"/>
    </source>
</evidence>
<comment type="similarity">
    <text evidence="3 10">Belongs to the cytochrome P450 family.</text>
</comment>
<keyword evidence="8 10" id="KW-0503">Monooxygenase</keyword>
<protein>
    <submittedName>
        <fullName evidence="11">Cytochrome P450 oxidoreductase</fullName>
    </submittedName>
</protein>
<keyword evidence="6 10" id="KW-0560">Oxidoreductase</keyword>
<dbReference type="InterPro" id="IPR036396">
    <property type="entry name" value="Cyt_P450_sf"/>
</dbReference>
<dbReference type="SUPFAM" id="SSF48264">
    <property type="entry name" value="Cytochrome P450"/>
    <property type="match status" value="1"/>
</dbReference>